<evidence type="ECO:0000313" key="3">
    <source>
        <dbReference type="Proteomes" id="UP000694240"/>
    </source>
</evidence>
<dbReference type="AlphaFoldDB" id="A0A8T2C4H9"/>
<dbReference type="PANTHER" id="PTHR47592:SF27">
    <property type="entry name" value="OS08G0421700 PROTEIN"/>
    <property type="match status" value="1"/>
</dbReference>
<feature type="region of interest" description="Disordered" evidence="1">
    <location>
        <begin position="177"/>
        <end position="204"/>
    </location>
</feature>
<dbReference type="PANTHER" id="PTHR47592">
    <property type="entry name" value="PBF68 PROTEIN"/>
    <property type="match status" value="1"/>
</dbReference>
<comment type="caution">
    <text evidence="2">The sequence shown here is derived from an EMBL/GenBank/DDBJ whole genome shotgun (WGS) entry which is preliminary data.</text>
</comment>
<reference evidence="2 3" key="1">
    <citation type="submission" date="2020-12" db="EMBL/GenBank/DDBJ databases">
        <title>Concerted genomic and epigenomic changes stabilize Arabidopsis allopolyploids.</title>
        <authorList>
            <person name="Chen Z."/>
        </authorList>
    </citation>
    <scope>NUCLEOTIDE SEQUENCE [LARGE SCALE GENOMIC DNA]</scope>
    <source>
        <strain evidence="2">Allo738</strain>
        <tissue evidence="2">Leaf</tissue>
    </source>
</reference>
<protein>
    <submittedName>
        <fullName evidence="2">Uncharacterized protein</fullName>
    </submittedName>
</protein>
<feature type="region of interest" description="Disordered" evidence="1">
    <location>
        <begin position="1"/>
        <end position="47"/>
    </location>
</feature>
<dbReference type="Pfam" id="PF14223">
    <property type="entry name" value="Retrotran_gag_2"/>
    <property type="match status" value="1"/>
</dbReference>
<accession>A0A8T2C4H9</accession>
<evidence type="ECO:0000256" key="1">
    <source>
        <dbReference type="SAM" id="MobiDB-lite"/>
    </source>
</evidence>
<keyword evidence="3" id="KW-1185">Reference proteome</keyword>
<organism evidence="2 3">
    <name type="scientific">Arabidopsis thaliana x Arabidopsis arenosa</name>
    <dbReference type="NCBI Taxonomy" id="1240361"/>
    <lineage>
        <taxon>Eukaryota</taxon>
        <taxon>Viridiplantae</taxon>
        <taxon>Streptophyta</taxon>
        <taxon>Embryophyta</taxon>
        <taxon>Tracheophyta</taxon>
        <taxon>Spermatophyta</taxon>
        <taxon>Magnoliopsida</taxon>
        <taxon>eudicotyledons</taxon>
        <taxon>Gunneridae</taxon>
        <taxon>Pentapetalae</taxon>
        <taxon>rosids</taxon>
        <taxon>malvids</taxon>
        <taxon>Brassicales</taxon>
        <taxon>Brassicaceae</taxon>
        <taxon>Camelineae</taxon>
        <taxon>Arabidopsis</taxon>
    </lineage>
</organism>
<feature type="compositionally biased region" description="Acidic residues" evidence="1">
    <location>
        <begin position="8"/>
        <end position="24"/>
    </location>
</feature>
<name>A0A8T2C4H9_9BRAS</name>
<sequence length="224" mass="24992">MEKLTGGDDVEVGEEADEDDDDVGLDQFSNGSTHIAIPPSASQGMMPDQFDGKAGFKTWQDKMRYYLASKNMERYLTEDPPTLPQGTTDVYASKYKYSKALWLALENKYKTDEFGLQRFSTAKFLNFNVVDSKQIVEHVEALQRICQEIELEGMSIYNVFKTNCLIKKLPPVREQSQGRVTGGEIPVGTGHKSRNRSGASRGARLETLAPSLESRLALNLIDGN</sequence>
<proteinExistence type="predicted"/>
<dbReference type="Proteomes" id="UP000694240">
    <property type="component" value="Chromosome 6"/>
</dbReference>
<gene>
    <name evidence="2" type="ORF">ISN45_Aa01g029620</name>
</gene>
<dbReference type="EMBL" id="JAEFBK010000006">
    <property type="protein sequence ID" value="KAG7594195.1"/>
    <property type="molecule type" value="Genomic_DNA"/>
</dbReference>
<evidence type="ECO:0000313" key="2">
    <source>
        <dbReference type="EMBL" id="KAG7594195.1"/>
    </source>
</evidence>